<evidence type="ECO:0000313" key="2">
    <source>
        <dbReference type="EMBL" id="GGN77774.1"/>
    </source>
</evidence>
<proteinExistence type="predicted"/>
<gene>
    <name evidence="2" type="ORF">GCM10011610_24610</name>
</gene>
<dbReference type="EMBL" id="BMNE01000002">
    <property type="protein sequence ID" value="GGN77774.1"/>
    <property type="molecule type" value="Genomic_DNA"/>
</dbReference>
<organism evidence="2 3">
    <name type="scientific">Nocardia rhizosphaerihabitans</name>
    <dbReference type="NCBI Taxonomy" id="1691570"/>
    <lineage>
        <taxon>Bacteria</taxon>
        <taxon>Bacillati</taxon>
        <taxon>Actinomycetota</taxon>
        <taxon>Actinomycetes</taxon>
        <taxon>Mycobacteriales</taxon>
        <taxon>Nocardiaceae</taxon>
        <taxon>Nocardia</taxon>
    </lineage>
</organism>
<dbReference type="Proteomes" id="UP000658127">
    <property type="component" value="Unassembled WGS sequence"/>
</dbReference>
<comment type="caution">
    <text evidence="2">The sequence shown here is derived from an EMBL/GenBank/DDBJ whole genome shotgun (WGS) entry which is preliminary data.</text>
</comment>
<protein>
    <submittedName>
        <fullName evidence="2">Uncharacterized protein</fullName>
    </submittedName>
</protein>
<sequence length="81" mass="8374">MAGGQFGGRGGAEAFGEHALGDLGPARQEASGQSGWCGNGVFGEHDPIVSEDRPHGGTPIENAQNLVSAPSSRAFYRYTVQ</sequence>
<reference evidence="3" key="1">
    <citation type="journal article" date="2019" name="Int. J. Syst. Evol. Microbiol.">
        <title>The Global Catalogue of Microorganisms (GCM) 10K type strain sequencing project: providing services to taxonomists for standard genome sequencing and annotation.</title>
        <authorList>
            <consortium name="The Broad Institute Genomics Platform"/>
            <consortium name="The Broad Institute Genome Sequencing Center for Infectious Disease"/>
            <person name="Wu L."/>
            <person name="Ma J."/>
        </authorList>
    </citation>
    <scope>NUCLEOTIDE SEQUENCE [LARGE SCALE GENOMIC DNA]</scope>
    <source>
        <strain evidence="3">CGMCC 4.7329</strain>
    </source>
</reference>
<evidence type="ECO:0000256" key="1">
    <source>
        <dbReference type="SAM" id="MobiDB-lite"/>
    </source>
</evidence>
<accession>A0ABQ2KCQ8</accession>
<evidence type="ECO:0000313" key="3">
    <source>
        <dbReference type="Proteomes" id="UP000658127"/>
    </source>
</evidence>
<feature type="region of interest" description="Disordered" evidence="1">
    <location>
        <begin position="1"/>
        <end position="66"/>
    </location>
</feature>
<feature type="compositionally biased region" description="Gly residues" evidence="1">
    <location>
        <begin position="1"/>
        <end position="13"/>
    </location>
</feature>
<keyword evidence="3" id="KW-1185">Reference proteome</keyword>
<name>A0ABQ2KCQ8_9NOCA</name>
<feature type="compositionally biased region" description="Basic and acidic residues" evidence="1">
    <location>
        <begin position="43"/>
        <end position="55"/>
    </location>
</feature>